<sequence>MSSSDEGGRWRLPVAIWVQLLFTGVGALCFGGHQDLRTLSEKRLFSLEFNGELSSPSVTGSDEFSYNYIGTQSYHAPLAHLVHVGVTLKSFKVESKQASEEGTILPWRQKPSSWHASRYDLSSFSLA</sequence>
<accession>C6H5C7</accession>
<reference evidence="3" key="1">
    <citation type="submission" date="2009-05" db="EMBL/GenBank/DDBJ databases">
        <title>The genome sequence of Ajellomyces capsulatus strain H143.</title>
        <authorList>
            <person name="Champion M."/>
            <person name="Cuomo C.A."/>
            <person name="Ma L.-J."/>
            <person name="Henn M.R."/>
            <person name="Sil A."/>
            <person name="Goldman B."/>
            <person name="Young S.K."/>
            <person name="Kodira C.D."/>
            <person name="Zeng Q."/>
            <person name="Koehrsen M."/>
            <person name="Alvarado L."/>
            <person name="Berlin A.M."/>
            <person name="Borenstein D."/>
            <person name="Chen Z."/>
            <person name="Engels R."/>
            <person name="Freedman E."/>
            <person name="Gellesch M."/>
            <person name="Goldberg J."/>
            <person name="Griggs A."/>
            <person name="Gujja S."/>
            <person name="Heiman D.I."/>
            <person name="Hepburn T.A."/>
            <person name="Howarth C."/>
            <person name="Jen D."/>
            <person name="Larson L."/>
            <person name="Lewis B."/>
            <person name="Mehta T."/>
            <person name="Park D."/>
            <person name="Pearson M."/>
            <person name="Roberts A."/>
            <person name="Saif S."/>
            <person name="Shea T.D."/>
            <person name="Shenoy N."/>
            <person name="Sisk P."/>
            <person name="Stolte C."/>
            <person name="Sykes S."/>
            <person name="Walk T."/>
            <person name="White J."/>
            <person name="Yandava C."/>
            <person name="Klein B."/>
            <person name="McEwen J.G."/>
            <person name="Puccia R."/>
            <person name="Goldman G.H."/>
            <person name="Felipe M.S."/>
            <person name="Nino-Vega G."/>
            <person name="San-Blas G."/>
            <person name="Taylor J.W."/>
            <person name="Mendoza L."/>
            <person name="Galagan J.E."/>
            <person name="Nusbaum C."/>
            <person name="Birren B.W."/>
        </authorList>
    </citation>
    <scope>NUCLEOTIDE SEQUENCE [LARGE SCALE GENOMIC DNA]</scope>
    <source>
        <strain evidence="3">H143</strain>
    </source>
</reference>
<feature type="transmembrane region" description="Helical" evidence="1">
    <location>
        <begin position="12"/>
        <end position="33"/>
    </location>
</feature>
<evidence type="ECO:0000256" key="1">
    <source>
        <dbReference type="SAM" id="Phobius"/>
    </source>
</evidence>
<dbReference type="EMBL" id="GG692419">
    <property type="protein sequence ID" value="EER44869.1"/>
    <property type="molecule type" value="Genomic_DNA"/>
</dbReference>
<name>C6H5C7_AJECH</name>
<keyword evidence="1" id="KW-0472">Membrane</keyword>
<protein>
    <submittedName>
        <fullName evidence="2">Uncharacterized protein</fullName>
    </submittedName>
</protein>
<dbReference type="VEuPathDB" id="FungiDB:HCDG_00448"/>
<organism evidence="2 3">
    <name type="scientific">Ajellomyces capsulatus (strain H143)</name>
    <name type="common">Darling's disease fungus</name>
    <name type="synonym">Histoplasma capsulatum</name>
    <dbReference type="NCBI Taxonomy" id="544712"/>
    <lineage>
        <taxon>Eukaryota</taxon>
        <taxon>Fungi</taxon>
        <taxon>Dikarya</taxon>
        <taxon>Ascomycota</taxon>
        <taxon>Pezizomycotina</taxon>
        <taxon>Eurotiomycetes</taxon>
        <taxon>Eurotiomycetidae</taxon>
        <taxon>Onygenales</taxon>
        <taxon>Ajellomycetaceae</taxon>
        <taxon>Histoplasma</taxon>
    </lineage>
</organism>
<gene>
    <name evidence="2" type="ORF">HCDG_00448</name>
</gene>
<evidence type="ECO:0000313" key="2">
    <source>
        <dbReference type="EMBL" id="EER44869.1"/>
    </source>
</evidence>
<keyword evidence="1" id="KW-1133">Transmembrane helix</keyword>
<evidence type="ECO:0000313" key="3">
    <source>
        <dbReference type="Proteomes" id="UP000002624"/>
    </source>
</evidence>
<dbReference type="HOGENOM" id="CLU_1969896_0_0_1"/>
<dbReference type="AlphaFoldDB" id="C6H5C7"/>
<keyword evidence="1" id="KW-0812">Transmembrane</keyword>
<dbReference type="Proteomes" id="UP000002624">
    <property type="component" value="Unassembled WGS sequence"/>
</dbReference>
<proteinExistence type="predicted"/>